<accession>A0A392ULJ4</accession>
<reference evidence="1 2" key="1">
    <citation type="journal article" date="2018" name="Front. Plant Sci.">
        <title>Red Clover (Trifolium pratense) and Zigzag Clover (T. medium) - A Picture of Genomic Similarities and Differences.</title>
        <authorList>
            <person name="Dluhosova J."/>
            <person name="Istvanek J."/>
            <person name="Nedelnik J."/>
            <person name="Repkova J."/>
        </authorList>
    </citation>
    <scope>NUCLEOTIDE SEQUENCE [LARGE SCALE GENOMIC DNA]</scope>
    <source>
        <strain evidence="2">cv. 10/8</strain>
        <tissue evidence="1">Leaf</tissue>
    </source>
</reference>
<dbReference type="AlphaFoldDB" id="A0A392ULJ4"/>
<dbReference type="Proteomes" id="UP000265520">
    <property type="component" value="Unassembled WGS sequence"/>
</dbReference>
<comment type="caution">
    <text evidence="1">The sequence shown here is derived from an EMBL/GenBank/DDBJ whole genome shotgun (WGS) entry which is preliminary data.</text>
</comment>
<keyword evidence="2" id="KW-1185">Reference proteome</keyword>
<feature type="non-terminal residue" evidence="1">
    <location>
        <position position="49"/>
    </location>
</feature>
<protein>
    <submittedName>
        <fullName evidence="1">CC-NBS-LRR resistance protein</fullName>
    </submittedName>
</protein>
<name>A0A392ULJ4_9FABA</name>
<organism evidence="1 2">
    <name type="scientific">Trifolium medium</name>
    <dbReference type="NCBI Taxonomy" id="97028"/>
    <lineage>
        <taxon>Eukaryota</taxon>
        <taxon>Viridiplantae</taxon>
        <taxon>Streptophyta</taxon>
        <taxon>Embryophyta</taxon>
        <taxon>Tracheophyta</taxon>
        <taxon>Spermatophyta</taxon>
        <taxon>Magnoliopsida</taxon>
        <taxon>eudicotyledons</taxon>
        <taxon>Gunneridae</taxon>
        <taxon>Pentapetalae</taxon>
        <taxon>rosids</taxon>
        <taxon>fabids</taxon>
        <taxon>Fabales</taxon>
        <taxon>Fabaceae</taxon>
        <taxon>Papilionoideae</taxon>
        <taxon>50 kb inversion clade</taxon>
        <taxon>NPAAA clade</taxon>
        <taxon>Hologalegina</taxon>
        <taxon>IRL clade</taxon>
        <taxon>Trifolieae</taxon>
        <taxon>Trifolium</taxon>
    </lineage>
</organism>
<evidence type="ECO:0000313" key="2">
    <source>
        <dbReference type="Proteomes" id="UP000265520"/>
    </source>
</evidence>
<sequence length="49" mass="5318">MNQLMHKLAKEVAGDKNIIVDSMGERVKQGTLHASFDFGLDLSCGIPDS</sequence>
<proteinExistence type="predicted"/>
<evidence type="ECO:0000313" key="1">
    <source>
        <dbReference type="EMBL" id="MCI74499.1"/>
    </source>
</evidence>
<dbReference type="EMBL" id="LXQA010862134">
    <property type="protein sequence ID" value="MCI74499.1"/>
    <property type="molecule type" value="Genomic_DNA"/>
</dbReference>